<dbReference type="SUPFAM" id="SSF103473">
    <property type="entry name" value="MFS general substrate transporter"/>
    <property type="match status" value="1"/>
</dbReference>
<feature type="transmembrane region" description="Helical" evidence="6">
    <location>
        <begin position="128"/>
        <end position="151"/>
    </location>
</feature>
<evidence type="ECO:0000256" key="1">
    <source>
        <dbReference type="ARBA" id="ARBA00004141"/>
    </source>
</evidence>
<evidence type="ECO:0000313" key="9">
    <source>
        <dbReference type="Proteomes" id="UP000327118"/>
    </source>
</evidence>
<keyword evidence="2 6" id="KW-0812">Transmembrane</keyword>
<dbReference type="PRINTS" id="PR01036">
    <property type="entry name" value="TCRTETB"/>
</dbReference>
<dbReference type="OrthoDB" id="2985014at2759"/>
<evidence type="ECO:0000259" key="7">
    <source>
        <dbReference type="PROSITE" id="PS50850"/>
    </source>
</evidence>
<dbReference type="PROSITE" id="PS50850">
    <property type="entry name" value="MFS"/>
    <property type="match status" value="1"/>
</dbReference>
<reference evidence="9" key="1">
    <citation type="submission" date="2019-04" db="EMBL/GenBank/DDBJ databases">
        <title>Friends and foes A comparative genomics studyof 23 Aspergillus species from section Flavi.</title>
        <authorList>
            <consortium name="DOE Joint Genome Institute"/>
            <person name="Kjaerbolling I."/>
            <person name="Vesth T."/>
            <person name="Frisvad J.C."/>
            <person name="Nybo J.L."/>
            <person name="Theobald S."/>
            <person name="Kildgaard S."/>
            <person name="Isbrandt T."/>
            <person name="Kuo A."/>
            <person name="Sato A."/>
            <person name="Lyhne E.K."/>
            <person name="Kogle M.E."/>
            <person name="Wiebenga A."/>
            <person name="Kun R.S."/>
            <person name="Lubbers R.J."/>
            <person name="Makela M.R."/>
            <person name="Barry K."/>
            <person name="Chovatia M."/>
            <person name="Clum A."/>
            <person name="Daum C."/>
            <person name="Haridas S."/>
            <person name="He G."/>
            <person name="LaButti K."/>
            <person name="Lipzen A."/>
            <person name="Mondo S."/>
            <person name="Riley R."/>
            <person name="Salamov A."/>
            <person name="Simmons B.A."/>
            <person name="Magnuson J.K."/>
            <person name="Henrissat B."/>
            <person name="Mortensen U.H."/>
            <person name="Larsen T.O."/>
            <person name="Devries R.P."/>
            <person name="Grigoriev I.V."/>
            <person name="Machida M."/>
            <person name="Baker S.E."/>
            <person name="Andersen M.R."/>
        </authorList>
    </citation>
    <scope>NUCLEOTIDE SEQUENCE [LARGE SCALE GENOMIC DNA]</scope>
    <source>
        <strain evidence="9">CBS 553.77</strain>
    </source>
</reference>
<feature type="transmembrane region" description="Helical" evidence="6">
    <location>
        <begin position="427"/>
        <end position="447"/>
    </location>
</feature>
<feature type="transmembrane region" description="Helical" evidence="6">
    <location>
        <begin position="191"/>
        <end position="211"/>
    </location>
</feature>
<gene>
    <name evidence="8" type="ORF">BDV28DRAFT_151400</name>
</gene>
<name>A0A5N6Z1T5_9EURO</name>
<protein>
    <submittedName>
        <fullName evidence="8">Major facilitator superfamily domain-containing protein</fullName>
    </submittedName>
</protein>
<comment type="subcellular location">
    <subcellularLocation>
        <location evidence="1">Membrane</location>
        <topology evidence="1">Multi-pass membrane protein</topology>
    </subcellularLocation>
</comment>
<keyword evidence="3 6" id="KW-1133">Transmembrane helix</keyword>
<evidence type="ECO:0000256" key="2">
    <source>
        <dbReference type="ARBA" id="ARBA00022692"/>
    </source>
</evidence>
<feature type="transmembrane region" description="Helical" evidence="6">
    <location>
        <begin position="158"/>
        <end position="179"/>
    </location>
</feature>
<feature type="transmembrane region" description="Helical" evidence="6">
    <location>
        <begin position="333"/>
        <end position="357"/>
    </location>
</feature>
<feature type="region of interest" description="Disordered" evidence="5">
    <location>
        <begin position="1"/>
        <end position="22"/>
    </location>
</feature>
<feature type="transmembrane region" description="Helical" evidence="6">
    <location>
        <begin position="31"/>
        <end position="51"/>
    </location>
</feature>
<dbReference type="AlphaFoldDB" id="A0A5N6Z1T5"/>
<dbReference type="GO" id="GO:0005886">
    <property type="term" value="C:plasma membrane"/>
    <property type="evidence" value="ECO:0007669"/>
    <property type="project" value="TreeGrafter"/>
</dbReference>
<feature type="transmembrane region" description="Helical" evidence="6">
    <location>
        <begin position="300"/>
        <end position="321"/>
    </location>
</feature>
<dbReference type="Gene3D" id="1.20.1250.20">
    <property type="entry name" value="MFS general substrate transporter like domains"/>
    <property type="match status" value="1"/>
</dbReference>
<sequence>MEKTQALESPSQSSHTSQEEREEEEKIHNVGILKFSVIFVALCLSVFQVALDEVIIGTALPTITDQFHSLQDIGWYGSAYLFTDCAFQMLYGRLYSMCSVKIVYLVALSIFESGSIICATAPNSIALIFGRLIAGIGAGGILSGVLTIVSLSVPLAQVAVFNGILGAVNGIAFICGPLLSGAIINGTTWRWIFWINPIMSAPTFIIVFFLVRLEPSKTSKLNLKEKISRLDLAAFTLFLVPILCLILALLWGGKQYPWKNVRIVILFILFGLFMSVFMVVQSRKGDDALVPIRILKMRSIAFGMLFSFCTSGTGFILEYYLPIWLQVIKNLSVISSAVKLLPIIAAAVFFTTLSGILTPIIGHYVPFMIIASVLLSVGMGLLSTLKNTSSIRDVLGYQVPAGVGLGCALQQTLVAVQTILPMDDIPIGVSLIILAQTLGGTIALSVADTIFTGSLSSSVISRFPQIDRSAVLNAGNRDIRNLVPAEYLDTIMELYNEAIVHTWYISIGLAVASILGVLGMEWKRVSPVPQK</sequence>
<evidence type="ECO:0000256" key="5">
    <source>
        <dbReference type="SAM" id="MobiDB-lite"/>
    </source>
</evidence>
<dbReference type="InterPro" id="IPR036259">
    <property type="entry name" value="MFS_trans_sf"/>
</dbReference>
<dbReference type="PANTHER" id="PTHR23501">
    <property type="entry name" value="MAJOR FACILITATOR SUPERFAMILY"/>
    <property type="match status" value="1"/>
</dbReference>
<feature type="compositionally biased region" description="Polar residues" evidence="5">
    <location>
        <begin position="1"/>
        <end position="16"/>
    </location>
</feature>
<dbReference type="Pfam" id="PF07690">
    <property type="entry name" value="MFS_1"/>
    <property type="match status" value="1"/>
</dbReference>
<dbReference type="InterPro" id="IPR011701">
    <property type="entry name" value="MFS"/>
</dbReference>
<evidence type="ECO:0000256" key="4">
    <source>
        <dbReference type="ARBA" id="ARBA00023136"/>
    </source>
</evidence>
<dbReference type="FunFam" id="1.20.1250.20:FF:000196">
    <property type="entry name" value="MFS toxin efflux pump (AflT)"/>
    <property type="match status" value="1"/>
</dbReference>
<dbReference type="EMBL" id="ML739259">
    <property type="protein sequence ID" value="KAE8349960.1"/>
    <property type="molecule type" value="Genomic_DNA"/>
</dbReference>
<feature type="transmembrane region" description="Helical" evidence="6">
    <location>
        <begin position="232"/>
        <end position="251"/>
    </location>
</feature>
<evidence type="ECO:0000256" key="6">
    <source>
        <dbReference type="SAM" id="Phobius"/>
    </source>
</evidence>
<feature type="transmembrane region" description="Helical" evidence="6">
    <location>
        <begin position="502"/>
        <end position="522"/>
    </location>
</feature>
<evidence type="ECO:0000313" key="8">
    <source>
        <dbReference type="EMBL" id="KAE8349960.1"/>
    </source>
</evidence>
<dbReference type="GO" id="GO:0022857">
    <property type="term" value="F:transmembrane transporter activity"/>
    <property type="evidence" value="ECO:0007669"/>
    <property type="project" value="InterPro"/>
</dbReference>
<feature type="transmembrane region" description="Helical" evidence="6">
    <location>
        <begin position="263"/>
        <end position="280"/>
    </location>
</feature>
<organism evidence="8 9">
    <name type="scientific">Aspergillus coremiiformis</name>
    <dbReference type="NCBI Taxonomy" id="138285"/>
    <lineage>
        <taxon>Eukaryota</taxon>
        <taxon>Fungi</taxon>
        <taxon>Dikarya</taxon>
        <taxon>Ascomycota</taxon>
        <taxon>Pezizomycotina</taxon>
        <taxon>Eurotiomycetes</taxon>
        <taxon>Eurotiomycetidae</taxon>
        <taxon>Eurotiales</taxon>
        <taxon>Aspergillaceae</taxon>
        <taxon>Aspergillus</taxon>
        <taxon>Aspergillus subgen. Circumdati</taxon>
    </lineage>
</organism>
<proteinExistence type="predicted"/>
<feature type="domain" description="Major facilitator superfamily (MFS) profile" evidence="7">
    <location>
        <begin position="38"/>
        <end position="525"/>
    </location>
</feature>
<feature type="transmembrane region" description="Helical" evidence="6">
    <location>
        <begin position="364"/>
        <end position="385"/>
    </location>
</feature>
<feature type="transmembrane region" description="Helical" evidence="6">
    <location>
        <begin position="73"/>
        <end position="91"/>
    </location>
</feature>
<dbReference type="PANTHER" id="PTHR23501:SF199">
    <property type="entry name" value="MFS EFFLUX TRANSPORTER INPD-RELATED"/>
    <property type="match status" value="1"/>
</dbReference>
<feature type="transmembrane region" description="Helical" evidence="6">
    <location>
        <begin position="103"/>
        <end position="122"/>
    </location>
</feature>
<accession>A0A5N6Z1T5</accession>
<keyword evidence="9" id="KW-1185">Reference proteome</keyword>
<dbReference type="CDD" id="cd17502">
    <property type="entry name" value="MFS_Azr1_MDR_like"/>
    <property type="match status" value="1"/>
</dbReference>
<evidence type="ECO:0000256" key="3">
    <source>
        <dbReference type="ARBA" id="ARBA00022989"/>
    </source>
</evidence>
<dbReference type="Proteomes" id="UP000327118">
    <property type="component" value="Unassembled WGS sequence"/>
</dbReference>
<keyword evidence="4 6" id="KW-0472">Membrane</keyword>
<dbReference type="InterPro" id="IPR020846">
    <property type="entry name" value="MFS_dom"/>
</dbReference>